<dbReference type="STRING" id="1094619.G5AHQ0"/>
<dbReference type="SMR" id="G5AHQ0"/>
<dbReference type="Gene3D" id="3.30.420.10">
    <property type="entry name" value="Ribonuclease H-like superfamily/Ribonuclease H"/>
    <property type="match status" value="1"/>
</dbReference>
<dbReference type="PANTHER" id="PTHR46387">
    <property type="entry name" value="POLYNUCLEOTIDYL TRANSFERASE, RIBONUCLEASE H-LIKE SUPERFAMILY PROTEIN"/>
    <property type="match status" value="1"/>
</dbReference>
<dbReference type="CDD" id="cd09279">
    <property type="entry name" value="RNase_HI_like"/>
    <property type="match status" value="1"/>
</dbReference>
<dbReference type="KEGG" id="psoj:PHYSODRAFT_417366"/>
<accession>G5AHQ0</accession>
<dbReference type="KEGG" id="psoj:PHYSODRAFT_408649"/>
<dbReference type="GO" id="GO:0004523">
    <property type="term" value="F:RNA-DNA hybrid ribonuclease activity"/>
    <property type="evidence" value="ECO:0007669"/>
    <property type="project" value="InterPro"/>
</dbReference>
<evidence type="ECO:0000313" key="4">
    <source>
        <dbReference type="Proteomes" id="UP000002640"/>
    </source>
</evidence>
<evidence type="ECO:0000313" key="2">
    <source>
        <dbReference type="EMBL" id="EGZ04971.1"/>
    </source>
</evidence>
<name>G5AHQ0_PHYSP</name>
<feature type="domain" description="RNase H type-1" evidence="1">
    <location>
        <begin position="1"/>
        <end position="129"/>
    </location>
</feature>
<proteinExistence type="predicted"/>
<dbReference type="AlphaFoldDB" id="G5AHQ0"/>
<dbReference type="RefSeq" id="XP_009539601.1">
    <property type="nucleotide sequence ID" value="XM_009541306.1"/>
</dbReference>
<dbReference type="Proteomes" id="UP000002640">
    <property type="component" value="Unassembled WGS sequence"/>
</dbReference>
<feature type="non-terminal residue" evidence="2">
    <location>
        <position position="1"/>
    </location>
</feature>
<protein>
    <recommendedName>
        <fullName evidence="1">RNase H type-1 domain-containing protein</fullName>
    </recommendedName>
</protein>
<dbReference type="Pfam" id="PF13456">
    <property type="entry name" value="RVT_3"/>
    <property type="match status" value="1"/>
</dbReference>
<keyword evidence="4" id="KW-1185">Reference proteome</keyword>
<dbReference type="PROSITE" id="PS50879">
    <property type="entry name" value="RNASE_H_1"/>
    <property type="match status" value="1"/>
</dbReference>
<sequence>GGSRGNPGPGGCGAAVVRIGNVRGGHEICWAVGMSYAAASTTNNVVENMGLLTGLKACLRFGWTPLHVVGDSNLIIHQQKTRTPPRAKHLRPLYWQSRRVADKLAVISWQHHPRAHNSKADALANMAMDSRRSFQRNLNRVCGSDSIWDDVYNYASGDVSHWMEQNSDENSSGLAAF</sequence>
<dbReference type="PANTHER" id="PTHR46387:SF2">
    <property type="entry name" value="RIBONUCLEASE HI"/>
    <property type="match status" value="1"/>
</dbReference>
<organism evidence="4">
    <name type="scientific">Phytophthora sojae (strain P6497)</name>
    <name type="common">Soybean stem and root rot agent</name>
    <name type="synonym">Phytophthora megasperma f. sp. glycines</name>
    <dbReference type="NCBI Taxonomy" id="1094619"/>
    <lineage>
        <taxon>Eukaryota</taxon>
        <taxon>Sar</taxon>
        <taxon>Stramenopiles</taxon>
        <taxon>Oomycota</taxon>
        <taxon>Peronosporomycetes</taxon>
        <taxon>Peronosporales</taxon>
        <taxon>Peronosporaceae</taxon>
        <taxon>Phytophthora</taxon>
    </lineage>
</organism>
<dbReference type="EMBL" id="JH159167">
    <property type="protein sequence ID" value="EGZ05316.1"/>
    <property type="molecule type" value="Genomic_DNA"/>
</dbReference>
<dbReference type="InParanoid" id="G5AHQ0"/>
<dbReference type="GeneID" id="20651573"/>
<dbReference type="RefSeq" id="XP_009539237.1">
    <property type="nucleotide sequence ID" value="XM_009540942.1"/>
</dbReference>
<dbReference type="InterPro" id="IPR002156">
    <property type="entry name" value="RNaseH_domain"/>
</dbReference>
<evidence type="ECO:0000259" key="1">
    <source>
        <dbReference type="PROSITE" id="PS50879"/>
    </source>
</evidence>
<dbReference type="InterPro" id="IPR012337">
    <property type="entry name" value="RNaseH-like_sf"/>
</dbReference>
<feature type="non-terminal residue" evidence="2">
    <location>
        <position position="177"/>
    </location>
</feature>
<dbReference type="InterPro" id="IPR036397">
    <property type="entry name" value="RNaseH_sf"/>
</dbReference>
<reference evidence="2" key="2">
    <citation type="submission" date="2011-09" db="EMBL/GenBank/DDBJ databases">
        <authorList>
            <consortium name="US DOE Joint Genome Institute (JGI-PGF)"/>
            <person name="Aerts A."/>
            <person name="Grimwood J."/>
            <person name="Schmutz J."/>
            <person name="Lucas S."/>
            <person name="Hammon N."/>
            <person name="Glavina del Rio T."/>
            <person name="Dalin E."/>
            <person name="Tice H."/>
            <person name="Pitluck S."/>
            <person name="Dehal P."/>
            <person name="Chapman J."/>
            <person name="Putman N.H."/>
            <person name="Salamov A.A."/>
            <person name="Terry A."/>
            <person name="Rokhsar D.S."/>
            <person name="Boore J.L."/>
            <person name="Tripathy S."/>
            <person name="Tyler B.M."/>
            <person name="Grigoriev I.V."/>
        </authorList>
    </citation>
    <scope>NUCLEOTIDE SEQUENCE</scope>
    <source>
        <strain evidence="2">P6497</strain>
    </source>
</reference>
<gene>
    <name evidence="3" type="ORF">PHYSODRAFT_408649</name>
    <name evidence="2" type="ORF">PHYSODRAFT_417366</name>
</gene>
<reference evidence="2 4" key="1">
    <citation type="journal article" date="2006" name="Science">
        <title>Phytophthora genome sequences uncover evolutionary origins and mechanisms of pathogenesis.</title>
        <authorList>
            <person name="Tyler B.M."/>
            <person name="Tripathy S."/>
            <person name="Zhang X."/>
            <person name="Dehal P."/>
            <person name="Jiang R.H."/>
            <person name="Aerts A."/>
            <person name="Arredondo F.D."/>
            <person name="Baxter L."/>
            <person name="Bensasson D."/>
            <person name="Beynon J.L."/>
            <person name="Chapman J."/>
            <person name="Damasceno C.M."/>
            <person name="Dorrance A.E."/>
            <person name="Dou D."/>
            <person name="Dickerman A.W."/>
            <person name="Dubchak I.L."/>
            <person name="Garbelotto M."/>
            <person name="Gijzen M."/>
            <person name="Gordon S.G."/>
            <person name="Govers F."/>
            <person name="Grunwald N.J."/>
            <person name="Huang W."/>
            <person name="Ivors K.L."/>
            <person name="Jones R.W."/>
            <person name="Kamoun S."/>
            <person name="Krampis K."/>
            <person name="Lamour K.H."/>
            <person name="Lee M.K."/>
            <person name="McDonald W.H."/>
            <person name="Medina M."/>
            <person name="Meijer H.J."/>
            <person name="Nordberg E.K."/>
            <person name="Maclean D.J."/>
            <person name="Ospina-Giraldo M.D."/>
            <person name="Morris P.F."/>
            <person name="Phuntumart V."/>
            <person name="Putnam N.H."/>
            <person name="Rash S."/>
            <person name="Rose J.K."/>
            <person name="Sakihama Y."/>
            <person name="Salamov A.A."/>
            <person name="Savidor A."/>
            <person name="Scheuring C.F."/>
            <person name="Smith B.M."/>
            <person name="Sobral B.W."/>
            <person name="Terry A."/>
            <person name="Torto-Alalibo T.A."/>
            <person name="Win J."/>
            <person name="Xu Z."/>
            <person name="Zhang H."/>
            <person name="Grigoriev I.V."/>
            <person name="Rokhsar D.S."/>
            <person name="Boore J.L."/>
        </authorList>
    </citation>
    <scope>NUCLEOTIDE SEQUENCE [LARGE SCALE GENOMIC DNA]</scope>
    <source>
        <strain evidence="2 4">P6497</strain>
    </source>
</reference>
<evidence type="ECO:0000313" key="3">
    <source>
        <dbReference type="EMBL" id="EGZ05316.1"/>
    </source>
</evidence>
<dbReference type="EMBL" id="JH159171">
    <property type="protein sequence ID" value="EGZ04971.1"/>
    <property type="molecule type" value="Genomic_DNA"/>
</dbReference>
<dbReference type="GeneID" id="20651978"/>
<dbReference type="GO" id="GO:0003676">
    <property type="term" value="F:nucleic acid binding"/>
    <property type="evidence" value="ECO:0007669"/>
    <property type="project" value="InterPro"/>
</dbReference>
<dbReference type="SUPFAM" id="SSF53098">
    <property type="entry name" value="Ribonuclease H-like"/>
    <property type="match status" value="1"/>
</dbReference>